<dbReference type="EMBL" id="JAAALK010000082">
    <property type="protein sequence ID" value="KAG8085044.1"/>
    <property type="molecule type" value="Genomic_DNA"/>
</dbReference>
<protein>
    <submittedName>
        <fullName evidence="2">Uncharacterized protein</fullName>
    </submittedName>
</protein>
<dbReference type="Pfam" id="PF00280">
    <property type="entry name" value="potato_inhibit"/>
    <property type="match status" value="2"/>
</dbReference>
<keyword evidence="3" id="KW-1185">Reference proteome</keyword>
<keyword evidence="1" id="KW-0732">Signal</keyword>
<feature type="signal peptide" evidence="1">
    <location>
        <begin position="1"/>
        <end position="16"/>
    </location>
</feature>
<gene>
    <name evidence="2" type="ORF">GUJ93_ZPchr0010g8932</name>
</gene>
<dbReference type="InterPro" id="IPR000864">
    <property type="entry name" value="Prot_inh_pot1"/>
</dbReference>
<reference evidence="2" key="2">
    <citation type="submission" date="2021-02" db="EMBL/GenBank/DDBJ databases">
        <authorList>
            <person name="Kimball J.A."/>
            <person name="Haas M.W."/>
            <person name="Macchietto M."/>
            <person name="Kono T."/>
            <person name="Duquette J."/>
            <person name="Shao M."/>
        </authorList>
    </citation>
    <scope>NUCLEOTIDE SEQUENCE</scope>
    <source>
        <tissue evidence="2">Fresh leaf tissue</tissue>
    </source>
</reference>
<evidence type="ECO:0000313" key="3">
    <source>
        <dbReference type="Proteomes" id="UP000729402"/>
    </source>
</evidence>
<dbReference type="PANTHER" id="PTHR33091">
    <property type="entry name" value="PROTEIN, PUTATIVE, EXPRESSED-RELATED"/>
    <property type="match status" value="1"/>
</dbReference>
<organism evidence="2 3">
    <name type="scientific">Zizania palustris</name>
    <name type="common">Northern wild rice</name>
    <dbReference type="NCBI Taxonomy" id="103762"/>
    <lineage>
        <taxon>Eukaryota</taxon>
        <taxon>Viridiplantae</taxon>
        <taxon>Streptophyta</taxon>
        <taxon>Embryophyta</taxon>
        <taxon>Tracheophyta</taxon>
        <taxon>Spermatophyta</taxon>
        <taxon>Magnoliopsida</taxon>
        <taxon>Liliopsida</taxon>
        <taxon>Poales</taxon>
        <taxon>Poaceae</taxon>
        <taxon>BOP clade</taxon>
        <taxon>Oryzoideae</taxon>
        <taxon>Oryzeae</taxon>
        <taxon>Zizaniinae</taxon>
        <taxon>Zizania</taxon>
    </lineage>
</organism>
<proteinExistence type="predicted"/>
<dbReference type="OrthoDB" id="677653at2759"/>
<dbReference type="AlphaFoldDB" id="A0A8J5W8U5"/>
<name>A0A8J5W8U5_ZIZPA</name>
<accession>A0A8J5W8U5</accession>
<evidence type="ECO:0000313" key="2">
    <source>
        <dbReference type="EMBL" id="KAG8085044.1"/>
    </source>
</evidence>
<feature type="chain" id="PRO_5035227941" evidence="1">
    <location>
        <begin position="17"/>
        <end position="169"/>
    </location>
</feature>
<dbReference type="GO" id="GO:0004867">
    <property type="term" value="F:serine-type endopeptidase inhibitor activity"/>
    <property type="evidence" value="ECO:0007669"/>
    <property type="project" value="InterPro"/>
</dbReference>
<evidence type="ECO:0000256" key="1">
    <source>
        <dbReference type="SAM" id="SignalP"/>
    </source>
</evidence>
<comment type="caution">
    <text evidence="2">The sequence shown here is derived from an EMBL/GenBank/DDBJ whole genome shotgun (WGS) entry which is preliminary data.</text>
</comment>
<reference evidence="2" key="1">
    <citation type="journal article" date="2021" name="bioRxiv">
        <title>Whole Genome Assembly and Annotation of Northern Wild Rice, Zizania palustris L., Supports a Whole Genome Duplication in the Zizania Genus.</title>
        <authorList>
            <person name="Haas M."/>
            <person name="Kono T."/>
            <person name="Macchietto M."/>
            <person name="Millas R."/>
            <person name="McGilp L."/>
            <person name="Shao M."/>
            <person name="Duquette J."/>
            <person name="Hirsch C.N."/>
            <person name="Kimball J."/>
        </authorList>
    </citation>
    <scope>NUCLEOTIDE SEQUENCE</scope>
    <source>
        <tissue evidence="2">Fresh leaf tissue</tissue>
    </source>
</reference>
<sequence>MLFAWICAVVIEMSSSDDNKACYDVKKTSWPELVGLTIKEAKAKINAERPDLEVVVLPVGTIILAVVVPNRVILWVDTVAEYSFELLACILVSFVGNMSSSDSKSSNAAKTEWPELLCKTVKEAKETIKSERPDLEIRVLPVGTIVTQEFNEKRVRIWVDKVAQVPRIG</sequence>
<dbReference type="Proteomes" id="UP000729402">
    <property type="component" value="Unassembled WGS sequence"/>
</dbReference>
<dbReference type="GO" id="GO:0009611">
    <property type="term" value="P:response to wounding"/>
    <property type="evidence" value="ECO:0007669"/>
    <property type="project" value="InterPro"/>
</dbReference>
<dbReference type="PANTHER" id="PTHR33091:SF108">
    <property type="entry name" value="OS01G0615050 PROTEIN"/>
    <property type="match status" value="1"/>
</dbReference>